<keyword evidence="3" id="KW-1185">Reference proteome</keyword>
<name>A0A1R4F3H2_9MICO</name>
<organism evidence="2 3">
    <name type="scientific">Agrococcus casei LMG 22410</name>
    <dbReference type="NCBI Taxonomy" id="1255656"/>
    <lineage>
        <taxon>Bacteria</taxon>
        <taxon>Bacillati</taxon>
        <taxon>Actinomycetota</taxon>
        <taxon>Actinomycetes</taxon>
        <taxon>Micrococcales</taxon>
        <taxon>Microbacteriaceae</taxon>
        <taxon>Agrococcus</taxon>
    </lineage>
</organism>
<dbReference type="Gene3D" id="1.10.10.60">
    <property type="entry name" value="Homeodomain-like"/>
    <property type="match status" value="1"/>
</dbReference>
<dbReference type="AlphaFoldDB" id="A0A1R4F3H2"/>
<dbReference type="Pfam" id="PF01527">
    <property type="entry name" value="HTH_Tnp_1"/>
    <property type="match status" value="1"/>
</dbReference>
<dbReference type="SUPFAM" id="SSF46689">
    <property type="entry name" value="Homeodomain-like"/>
    <property type="match status" value="1"/>
</dbReference>
<dbReference type="GO" id="GO:0004803">
    <property type="term" value="F:transposase activity"/>
    <property type="evidence" value="ECO:0007669"/>
    <property type="project" value="InterPro"/>
</dbReference>
<evidence type="ECO:0000313" key="2">
    <source>
        <dbReference type="EMBL" id="SJM50434.1"/>
    </source>
</evidence>
<accession>A0A1R4F3H2</accession>
<sequence>MPKIYSDEFKRDAVAMVAAGSSQKKVCRDLGISKTALQTWVRDDRFRSHGMIPSTDPDERREMTAALRRIRELEMENEVLRRAAAYLSQAHILPPK</sequence>
<dbReference type="GO" id="GO:0006313">
    <property type="term" value="P:DNA transposition"/>
    <property type="evidence" value="ECO:0007669"/>
    <property type="project" value="InterPro"/>
</dbReference>
<evidence type="ECO:0000313" key="3">
    <source>
        <dbReference type="Proteomes" id="UP000195787"/>
    </source>
</evidence>
<feature type="coiled-coil region" evidence="1">
    <location>
        <begin position="63"/>
        <end position="90"/>
    </location>
</feature>
<gene>
    <name evidence="2" type="ORF">CZ674_02340</name>
</gene>
<dbReference type="EMBL" id="FUHU01000014">
    <property type="protein sequence ID" value="SJM50434.1"/>
    <property type="molecule type" value="Genomic_DNA"/>
</dbReference>
<evidence type="ECO:0000256" key="1">
    <source>
        <dbReference type="SAM" id="Coils"/>
    </source>
</evidence>
<dbReference type="GO" id="GO:0003677">
    <property type="term" value="F:DNA binding"/>
    <property type="evidence" value="ECO:0007669"/>
    <property type="project" value="InterPro"/>
</dbReference>
<dbReference type="InterPro" id="IPR002514">
    <property type="entry name" value="Transposase_8"/>
</dbReference>
<protein>
    <submittedName>
        <fullName evidence="2">Mobile element protein</fullName>
    </submittedName>
</protein>
<dbReference type="InterPro" id="IPR009057">
    <property type="entry name" value="Homeodomain-like_sf"/>
</dbReference>
<keyword evidence="1" id="KW-0175">Coiled coil</keyword>
<dbReference type="Proteomes" id="UP000195787">
    <property type="component" value="Unassembled WGS sequence"/>
</dbReference>
<proteinExistence type="predicted"/>
<reference evidence="2 3" key="1">
    <citation type="submission" date="2017-02" db="EMBL/GenBank/DDBJ databases">
        <authorList>
            <person name="Peterson S.W."/>
        </authorList>
    </citation>
    <scope>NUCLEOTIDE SEQUENCE [LARGE SCALE GENOMIC DNA]</scope>
    <source>
        <strain evidence="2 3">LMG 22410</strain>
    </source>
</reference>